<dbReference type="InterPro" id="IPR006244">
    <property type="entry name" value="PSI_PsaB"/>
</dbReference>
<evidence type="ECO:0000256" key="7">
    <source>
        <dbReference type="ARBA" id="ARBA00022494"/>
    </source>
</evidence>
<evidence type="ECO:0000256" key="17">
    <source>
        <dbReference type="ARBA" id="ARBA00023004"/>
    </source>
</evidence>
<comment type="caution">
    <text evidence="23">The sequence shown here is derived from an EMBL/GenBank/DDBJ whole genome shotgun (WGS) entry which is preliminary data.</text>
</comment>
<keyword evidence="10" id="KW-0479">Metal-binding</keyword>
<feature type="transmembrane region" description="Helical" evidence="22">
    <location>
        <begin position="417"/>
        <end position="438"/>
    </location>
</feature>
<feature type="transmembrane region" description="Helical" evidence="22">
    <location>
        <begin position="273"/>
        <end position="291"/>
    </location>
</feature>
<gene>
    <name evidence="23" type="ORF">PIB30_064930</name>
</gene>
<evidence type="ECO:0000256" key="1">
    <source>
        <dbReference type="ARBA" id="ARBA00003162"/>
    </source>
</evidence>
<comment type="function">
    <text evidence="1">PsaA and PsaB bind P700, the primary electron donor of photosystem I (PSI), as well as the electron acceptors A0, A1 and FX. PSI is a plastocyanin-ferredoxin oxidoreductase, converting photonic excitation into a charge separation, which transfers an electron from the donor P700 chlorophyll pair to the spectroscopically characterized acceptors A0, A1, FX, FA and FB in turn. Oxidized P700 is reduced on the lumenal side of the thylakoid membrane by plastocyanin.</text>
</comment>
<evidence type="ECO:0000256" key="15">
    <source>
        <dbReference type="ARBA" id="ARBA00022991"/>
    </source>
</evidence>
<keyword evidence="18" id="KW-0411">Iron-sulfur</keyword>
<accession>A0ABU6WMJ4</accession>
<comment type="subunit">
    <text evidence="20">The PsaA/B heterodimer binds the P700 chlorophyll special pair and subsequent electron acceptors. PSI consists of a core antenna complex that captures photons, and an electron transfer chain that converts photonic excitation into a charge separation. The eukaryotic PSI reaction center is composed of at least 11 subunits.</text>
</comment>
<evidence type="ECO:0000256" key="5">
    <source>
        <dbReference type="ARBA" id="ARBA00022448"/>
    </source>
</evidence>
<evidence type="ECO:0000313" key="23">
    <source>
        <dbReference type="EMBL" id="MED6186235.1"/>
    </source>
</evidence>
<evidence type="ECO:0000256" key="11">
    <source>
        <dbReference type="ARBA" id="ARBA00022836"/>
    </source>
</evidence>
<dbReference type="PANTHER" id="PTHR30128">
    <property type="entry name" value="OUTER MEMBRANE PROTEIN, OMPA-RELATED"/>
    <property type="match status" value="1"/>
</dbReference>
<keyword evidence="8" id="KW-0602">Photosynthesis</keyword>
<dbReference type="Pfam" id="PF00223">
    <property type="entry name" value="PsaA_PsaB"/>
    <property type="match status" value="2"/>
</dbReference>
<feature type="transmembrane region" description="Helical" evidence="22">
    <location>
        <begin position="178"/>
        <end position="199"/>
    </location>
</feature>
<dbReference type="PROSITE" id="PS00419">
    <property type="entry name" value="PHOTOSYSTEM_I_PSAAB"/>
    <property type="match status" value="1"/>
</dbReference>
<comment type="catalytic activity">
    <reaction evidence="21">
        <text>reduced [plastocyanin] + hnu + oxidized [2Fe-2S]-[ferredoxin] = oxidized [plastocyanin] + reduced [2Fe-2S]-[ferredoxin]</text>
        <dbReference type="Rhea" id="RHEA:30407"/>
        <dbReference type="Rhea" id="RHEA-COMP:10000"/>
        <dbReference type="Rhea" id="RHEA-COMP:10001"/>
        <dbReference type="Rhea" id="RHEA-COMP:10039"/>
        <dbReference type="Rhea" id="RHEA-COMP:10040"/>
        <dbReference type="ChEBI" id="CHEBI:29036"/>
        <dbReference type="ChEBI" id="CHEBI:30212"/>
        <dbReference type="ChEBI" id="CHEBI:33737"/>
        <dbReference type="ChEBI" id="CHEBI:33738"/>
        <dbReference type="ChEBI" id="CHEBI:49552"/>
        <dbReference type="EC" id="1.97.1.12"/>
    </reaction>
</comment>
<evidence type="ECO:0000256" key="9">
    <source>
        <dbReference type="ARBA" id="ARBA00022692"/>
    </source>
</evidence>
<keyword evidence="24" id="KW-1185">Reference proteome</keyword>
<dbReference type="HAMAP" id="MF_00482">
    <property type="entry name" value="PSI_PsaB"/>
    <property type="match status" value="1"/>
</dbReference>
<dbReference type="InterPro" id="IPR001280">
    <property type="entry name" value="PSI_PsaA/B"/>
</dbReference>
<dbReference type="Gene3D" id="1.20.1130.10">
    <property type="entry name" value="Photosystem I PsaA/PsaB"/>
    <property type="match status" value="2"/>
</dbReference>
<evidence type="ECO:0000256" key="22">
    <source>
        <dbReference type="SAM" id="Phobius"/>
    </source>
</evidence>
<evidence type="ECO:0000256" key="16">
    <source>
        <dbReference type="ARBA" id="ARBA00023002"/>
    </source>
</evidence>
<dbReference type="PANTHER" id="PTHR30128:SF19">
    <property type="entry name" value="PHOTOSYSTEM I P700 CHLOROPHYLL A APOPROTEIN A1-RELATED"/>
    <property type="match status" value="1"/>
</dbReference>
<comment type="subcellular location">
    <subcellularLocation>
        <location evidence="2">Plastid</location>
        <location evidence="2">Chloroplast thylakoid membrane</location>
        <topology evidence="2">Multi-pass membrane protein</topology>
    </subcellularLocation>
</comment>
<dbReference type="PRINTS" id="PR00257">
    <property type="entry name" value="PHOTSYSPSAAB"/>
</dbReference>
<keyword evidence="6" id="KW-0004">4Fe-4S</keyword>
<feature type="transmembrane region" description="Helical" evidence="22">
    <location>
        <begin position="774"/>
        <end position="794"/>
    </location>
</feature>
<feature type="transmembrane region" description="Helical" evidence="22">
    <location>
        <begin position="135"/>
        <end position="157"/>
    </location>
</feature>
<keyword evidence="14 22" id="KW-1133">Transmembrane helix</keyword>
<keyword evidence="19 22" id="KW-0472">Membrane</keyword>
<keyword evidence="17" id="KW-0408">Iron</keyword>
<feature type="transmembrane region" description="Helical" evidence="22">
    <location>
        <begin position="330"/>
        <end position="349"/>
    </location>
</feature>
<evidence type="ECO:0000256" key="4">
    <source>
        <dbReference type="ARBA" id="ARBA00013197"/>
    </source>
</evidence>
<dbReference type="InterPro" id="IPR036408">
    <property type="entry name" value="PSI_PsaA/B_sf"/>
</dbReference>
<dbReference type="NCBIfam" id="TIGR01336">
    <property type="entry name" value="psaB"/>
    <property type="match status" value="1"/>
</dbReference>
<comment type="similarity">
    <text evidence="3">Belongs to the PsaA/PsaB family.</text>
</comment>
<keyword evidence="16" id="KW-0560">Oxidoreductase</keyword>
<proteinExistence type="inferred from homology"/>
<evidence type="ECO:0000256" key="6">
    <source>
        <dbReference type="ARBA" id="ARBA00022485"/>
    </source>
</evidence>
<keyword evidence="12" id="KW-0460">Magnesium</keyword>
<keyword evidence="5" id="KW-0813">Transport</keyword>
<evidence type="ECO:0000256" key="8">
    <source>
        <dbReference type="ARBA" id="ARBA00022531"/>
    </source>
</evidence>
<keyword evidence="7" id="KW-0148">Chlorophyll</keyword>
<evidence type="ECO:0000256" key="14">
    <source>
        <dbReference type="ARBA" id="ARBA00022989"/>
    </source>
</evidence>
<evidence type="ECO:0000256" key="20">
    <source>
        <dbReference type="ARBA" id="ARBA00026002"/>
    </source>
</evidence>
<feature type="transmembrane region" description="Helical" evidence="22">
    <location>
        <begin position="642"/>
        <end position="663"/>
    </location>
</feature>
<dbReference type="EMBL" id="JASCZI010181883">
    <property type="protein sequence ID" value="MED6186235.1"/>
    <property type="molecule type" value="Genomic_DNA"/>
</dbReference>
<dbReference type="SUPFAM" id="SSF81558">
    <property type="entry name" value="Photosystem I subunits PsaA/PsaB"/>
    <property type="match status" value="2"/>
</dbReference>
<sequence length="801" mass="90049">MALRFPSFSQGLAQDPTTRRIWFGIATAHDFESHDDITEERLYQNIFASHFGQLAIIFLWTSGNLFHVAWQGNFETWVQDPLHVRPIAHAIWDPHFGQPAVEAFTRGGALGPVNIAYSGVYQWWYTIGLRTNGDLYTGAIFLLILSIISLIAGWLHLQPKWKPSVSWFKNAESRLNHHLSGLFGVSSLAWTGHLVHVAIPGSRGESVRWNNLLDILPHPEGLGPFFTGQWNLYAQNPDSNNHIFGTPQGAGTAILTLLGGFHPQTQSLWLTDIAHHHLAIAFIFLVAGHMYRTNFGIGHSIKDLLEVHTPPGGRLGRGHKGLYDTINNSIHFQLGLALASLGVITSLVAQHMYSLPAYAFIAQDFTTQAALYTHHQYIAGFIMTGAFAHGAIFFIRDYNPEQNQDNVLARMLDHKEAIISHLSWASLFLGFHTLGLYVHNDVMLAFGTPEKQILIEPIFAQWIQSAHGKTSYGDYNPEQNKDNVLARMLDHKEAIISHLSWASLFLGFHTLGLYVHNDVMLAFGTPEKQILIEPIFAQWIQSAHGKTSYGPAFNAGRSIWLPGWLNAVNENSNSLFLTIGPGDFLVHHAIALGLHTTTLILVKGALDARGSKLMPDKKDFGYSFPCDGPGRGGTCDISAWDAFYLAVFWMLNTIGWVTFYWHWKHITLWQGNISQFNESSTYLMGWLRDYLWLNSSQLINGYNPFGMNSLSVWAWMFLFGHLVWATGFMFLISWRGYWQELIETLAWAHERTPLANLIRWRDKPVALSIVQARLVGLAHFSVGYIFTYAAFLIASTSGKFG</sequence>
<evidence type="ECO:0000256" key="10">
    <source>
        <dbReference type="ARBA" id="ARBA00022723"/>
    </source>
</evidence>
<evidence type="ECO:0000256" key="21">
    <source>
        <dbReference type="ARBA" id="ARBA00048912"/>
    </source>
</evidence>
<feature type="transmembrane region" description="Helical" evidence="22">
    <location>
        <begin position="712"/>
        <end position="732"/>
    </location>
</feature>
<evidence type="ECO:0000256" key="3">
    <source>
        <dbReference type="ARBA" id="ARBA00010598"/>
    </source>
</evidence>
<reference evidence="23 24" key="1">
    <citation type="journal article" date="2023" name="Plants (Basel)">
        <title>Bridging the Gap: Combining Genomics and Transcriptomics Approaches to Understand Stylosanthes scabra, an Orphan Legume from the Brazilian Caatinga.</title>
        <authorList>
            <person name="Ferreira-Neto J.R.C."/>
            <person name="da Silva M.D."/>
            <person name="Binneck E."/>
            <person name="de Melo N.F."/>
            <person name="da Silva R.H."/>
            <person name="de Melo A.L.T.M."/>
            <person name="Pandolfi V."/>
            <person name="Bustamante F.O."/>
            <person name="Brasileiro-Vidal A.C."/>
            <person name="Benko-Iseppon A.M."/>
        </authorList>
    </citation>
    <scope>NUCLEOTIDE SEQUENCE [LARGE SCALE GENOMIC DNA]</scope>
    <source>
        <tissue evidence="23">Leaves</tissue>
    </source>
</reference>
<evidence type="ECO:0000313" key="24">
    <source>
        <dbReference type="Proteomes" id="UP001341840"/>
    </source>
</evidence>
<keyword evidence="9 22" id="KW-0812">Transmembrane</keyword>
<name>A0ABU6WMJ4_9FABA</name>
<evidence type="ECO:0000256" key="19">
    <source>
        <dbReference type="ARBA" id="ARBA00023136"/>
    </source>
</evidence>
<dbReference type="Proteomes" id="UP001341840">
    <property type="component" value="Unassembled WGS sequence"/>
</dbReference>
<keyword evidence="15" id="KW-0157">Chromophore</keyword>
<dbReference type="InterPro" id="IPR020586">
    <property type="entry name" value="PSI_PsaA/B_CS"/>
</dbReference>
<evidence type="ECO:0000256" key="2">
    <source>
        <dbReference type="ARBA" id="ARBA00004454"/>
    </source>
</evidence>
<evidence type="ECO:0000256" key="13">
    <source>
        <dbReference type="ARBA" id="ARBA00022982"/>
    </source>
</evidence>
<feature type="transmembrane region" description="Helical" evidence="22">
    <location>
        <begin position="495"/>
        <end position="515"/>
    </location>
</feature>
<organism evidence="23 24">
    <name type="scientific">Stylosanthes scabra</name>
    <dbReference type="NCBI Taxonomy" id="79078"/>
    <lineage>
        <taxon>Eukaryota</taxon>
        <taxon>Viridiplantae</taxon>
        <taxon>Streptophyta</taxon>
        <taxon>Embryophyta</taxon>
        <taxon>Tracheophyta</taxon>
        <taxon>Spermatophyta</taxon>
        <taxon>Magnoliopsida</taxon>
        <taxon>eudicotyledons</taxon>
        <taxon>Gunneridae</taxon>
        <taxon>Pentapetalae</taxon>
        <taxon>rosids</taxon>
        <taxon>fabids</taxon>
        <taxon>Fabales</taxon>
        <taxon>Fabaceae</taxon>
        <taxon>Papilionoideae</taxon>
        <taxon>50 kb inversion clade</taxon>
        <taxon>dalbergioids sensu lato</taxon>
        <taxon>Dalbergieae</taxon>
        <taxon>Pterocarpus clade</taxon>
        <taxon>Stylosanthes</taxon>
    </lineage>
</organism>
<feature type="transmembrane region" description="Helical" evidence="22">
    <location>
        <begin position="377"/>
        <end position="396"/>
    </location>
</feature>
<evidence type="ECO:0000256" key="18">
    <source>
        <dbReference type="ARBA" id="ARBA00023014"/>
    </source>
</evidence>
<evidence type="ECO:0000256" key="12">
    <source>
        <dbReference type="ARBA" id="ARBA00022842"/>
    </source>
</evidence>
<dbReference type="EC" id="1.97.1.12" evidence="4"/>
<keyword evidence="11" id="KW-0603">Photosystem I</keyword>
<protein>
    <recommendedName>
        <fullName evidence="4">photosystem I</fullName>
        <ecNumber evidence="4">1.97.1.12</ecNumber>
    </recommendedName>
</protein>
<keyword evidence="13" id="KW-0249">Electron transport</keyword>